<dbReference type="InterPro" id="IPR028362">
    <property type="entry name" value="AlgI"/>
</dbReference>
<keyword evidence="5 10" id="KW-0812">Transmembrane</keyword>
<keyword evidence="7 9" id="KW-0472">Membrane</keyword>
<dbReference type="Pfam" id="PF03062">
    <property type="entry name" value="MBOAT"/>
    <property type="match status" value="1"/>
</dbReference>
<comment type="subcellular location">
    <subcellularLocation>
        <location evidence="1">Cell membrane</location>
        <topology evidence="1">Multi-pass membrane protein</topology>
    </subcellularLocation>
</comment>
<keyword evidence="4 9" id="KW-0808">Transferase</keyword>
<dbReference type="Proteomes" id="UP000322783">
    <property type="component" value="Unassembled WGS sequence"/>
</dbReference>
<evidence type="ECO:0000256" key="10">
    <source>
        <dbReference type="SAM" id="Phobius"/>
    </source>
</evidence>
<evidence type="ECO:0000256" key="9">
    <source>
        <dbReference type="PIRNR" id="PIRNR016636"/>
    </source>
</evidence>
<keyword evidence="6 10" id="KW-1133">Transmembrane helix</keyword>
<feature type="transmembrane region" description="Helical" evidence="10">
    <location>
        <begin position="146"/>
        <end position="164"/>
    </location>
</feature>
<feature type="transmembrane region" description="Helical" evidence="10">
    <location>
        <begin position="184"/>
        <end position="202"/>
    </location>
</feature>
<evidence type="ECO:0000313" key="11">
    <source>
        <dbReference type="EMBL" id="TYZ29107.1"/>
    </source>
</evidence>
<dbReference type="GO" id="GO:0005886">
    <property type="term" value="C:plasma membrane"/>
    <property type="evidence" value="ECO:0007669"/>
    <property type="project" value="UniProtKB-SubCell"/>
</dbReference>
<keyword evidence="12" id="KW-1185">Reference proteome</keyword>
<dbReference type="InterPro" id="IPR051085">
    <property type="entry name" value="MB_O-acyltransferase"/>
</dbReference>
<dbReference type="EMBL" id="VTOZ01000010">
    <property type="protein sequence ID" value="TYZ29107.1"/>
    <property type="molecule type" value="Genomic_DNA"/>
</dbReference>
<organism evidence="11 12">
    <name type="scientific">Selenomonas caprae</name>
    <dbReference type="NCBI Taxonomy" id="2606905"/>
    <lineage>
        <taxon>Bacteria</taxon>
        <taxon>Bacillati</taxon>
        <taxon>Bacillota</taxon>
        <taxon>Negativicutes</taxon>
        <taxon>Selenomonadales</taxon>
        <taxon>Selenomonadaceae</taxon>
        <taxon>Selenomonas</taxon>
    </lineage>
</organism>
<feature type="transmembrane region" description="Helical" evidence="10">
    <location>
        <begin position="116"/>
        <end position="134"/>
    </location>
</feature>
<evidence type="ECO:0000256" key="1">
    <source>
        <dbReference type="ARBA" id="ARBA00004651"/>
    </source>
</evidence>
<evidence type="ECO:0000256" key="2">
    <source>
        <dbReference type="ARBA" id="ARBA00010323"/>
    </source>
</evidence>
<keyword evidence="8 9" id="KW-0012">Acyltransferase</keyword>
<feature type="transmembrane region" description="Helical" evidence="10">
    <location>
        <begin position="6"/>
        <end position="24"/>
    </location>
</feature>
<dbReference type="RefSeq" id="WP_149188923.1">
    <property type="nucleotide sequence ID" value="NZ_VTOZ01000010.1"/>
</dbReference>
<feature type="transmembrane region" description="Helical" evidence="10">
    <location>
        <begin position="436"/>
        <end position="454"/>
    </location>
</feature>
<evidence type="ECO:0000256" key="8">
    <source>
        <dbReference type="ARBA" id="ARBA00023315"/>
    </source>
</evidence>
<comment type="similarity">
    <text evidence="2 9">Belongs to the membrane-bound acyltransferase family.</text>
</comment>
<evidence type="ECO:0000256" key="4">
    <source>
        <dbReference type="ARBA" id="ARBA00022679"/>
    </source>
</evidence>
<comment type="caution">
    <text evidence="11">The sequence shown here is derived from an EMBL/GenBank/DDBJ whole genome shotgun (WGS) entry which is preliminary data.</text>
</comment>
<dbReference type="GO" id="GO:0042121">
    <property type="term" value="P:alginic acid biosynthetic process"/>
    <property type="evidence" value="ECO:0007669"/>
    <property type="project" value="InterPro"/>
</dbReference>
<dbReference type="PIRSF" id="PIRSF500217">
    <property type="entry name" value="AlgI"/>
    <property type="match status" value="1"/>
</dbReference>
<dbReference type="GO" id="GO:0016746">
    <property type="term" value="F:acyltransferase activity"/>
    <property type="evidence" value="ECO:0007669"/>
    <property type="project" value="UniProtKB-KW"/>
</dbReference>
<feature type="transmembrane region" description="Helical" evidence="10">
    <location>
        <begin position="352"/>
        <end position="374"/>
    </location>
</feature>
<dbReference type="InterPro" id="IPR004299">
    <property type="entry name" value="MBOAT_fam"/>
</dbReference>
<gene>
    <name evidence="11" type="ORF">FZ041_06065</name>
</gene>
<feature type="transmembrane region" description="Helical" evidence="10">
    <location>
        <begin position="53"/>
        <end position="70"/>
    </location>
</feature>
<evidence type="ECO:0000256" key="3">
    <source>
        <dbReference type="ARBA" id="ARBA00022475"/>
    </source>
</evidence>
<dbReference type="PANTHER" id="PTHR13285">
    <property type="entry name" value="ACYLTRANSFERASE"/>
    <property type="match status" value="1"/>
</dbReference>
<evidence type="ECO:0000256" key="5">
    <source>
        <dbReference type="ARBA" id="ARBA00022692"/>
    </source>
</evidence>
<dbReference type="AlphaFoldDB" id="A0A5D6WMI9"/>
<dbReference type="InterPro" id="IPR024194">
    <property type="entry name" value="Ac/AlaTfrase_AlgI/DltB"/>
</dbReference>
<feature type="transmembrane region" description="Helical" evidence="10">
    <location>
        <begin position="313"/>
        <end position="340"/>
    </location>
</feature>
<feature type="transmembrane region" description="Helical" evidence="10">
    <location>
        <begin position="77"/>
        <end position="96"/>
    </location>
</feature>
<proteinExistence type="inferred from homology"/>
<dbReference type="PANTHER" id="PTHR13285:SF23">
    <property type="entry name" value="TEICHOIC ACID D-ALANYLTRANSFERASE"/>
    <property type="match status" value="1"/>
</dbReference>
<dbReference type="PIRSF" id="PIRSF016636">
    <property type="entry name" value="AlgI_DltB"/>
    <property type="match status" value="1"/>
</dbReference>
<reference evidence="11 12" key="1">
    <citation type="submission" date="2019-08" db="EMBL/GenBank/DDBJ databases">
        <title>Selenomonas sp. mPRGC5 and Selenomonas sp. mPRGC8 isolated from ruminal fluid of dairy goat (Capra hircus).</title>
        <authorList>
            <person name="Poothong S."/>
            <person name="Nuengjamnong C."/>
            <person name="Tanasupawat S."/>
        </authorList>
    </citation>
    <scope>NUCLEOTIDE SEQUENCE [LARGE SCALE GENOMIC DNA]</scope>
    <source>
        <strain evidence="12">mPRGC8</strain>
    </source>
</reference>
<name>A0A5D6WMI9_9FIRM</name>
<evidence type="ECO:0000256" key="6">
    <source>
        <dbReference type="ARBA" id="ARBA00022989"/>
    </source>
</evidence>
<accession>A0A5D6WMI9</accession>
<keyword evidence="3 9" id="KW-1003">Cell membrane</keyword>
<evidence type="ECO:0000256" key="7">
    <source>
        <dbReference type="ARBA" id="ARBA00023136"/>
    </source>
</evidence>
<protein>
    <submittedName>
        <fullName evidence="11">MBOAT family protein</fullName>
    </submittedName>
</protein>
<sequence>MLFNSWIFILLYLPVVFLTYFYLGKRHLVKLARWWLVFASVCFYGYWDIDYVPLLLSSIGWNYAFGKLLQRGAYGKALLALGISGNIALLGYYKYAGFFIEIYNTVGGFAYDVPQIILPLGISFFTFTQTAYLIDVHRGETKRREGGTLSAYMLFVTIFPHLIAGPIINYRDMMPQFFRLRNYVLNYRNLALGIALFSMGLFKKVCLADKLSPWVAAVFSNADSVGFIEAWVGAIAYTYQLYFDFSGYSEMAIGLGLMFNLHFPANFNSPYKAHSIIDFWRRWHMTLGSWVKNYLYIPLGGNRQGELKKMRNLFVSMVLIGFWHGAGWTFILWGALHGFFLMVNHIWRRAGISLPNLLCWGLTFICVVICWVFFRAETLAQGWLIVTAMFSTDAGGWHIAEKSRTVFKYLLVMSLLLAFMPNPQQLLTRFQPNKRWWCLVAGLLLWALLHFSQYSEFLYFQF</sequence>
<evidence type="ECO:0000313" key="12">
    <source>
        <dbReference type="Proteomes" id="UP000322783"/>
    </source>
</evidence>